<keyword evidence="1" id="KW-0547">Nucleotide-binding</keyword>
<comment type="function">
    <text evidence="1">Bifunctional serine/threonine kinase and phosphorylase involved in the regulation of the phosphoenolpyruvate synthase (PEPS) by catalyzing its phosphorylation/dephosphorylation.</text>
</comment>
<keyword evidence="1" id="KW-0723">Serine/threonine-protein kinase</keyword>
<dbReference type="EMBL" id="CP046056">
    <property type="protein sequence ID" value="QQD24148.1"/>
    <property type="molecule type" value="Genomic_DNA"/>
</dbReference>
<dbReference type="PANTHER" id="PTHR31756:SF3">
    <property type="entry name" value="PYRUVATE, PHOSPHATE DIKINASE REGULATORY PROTEIN 1, CHLOROPLASTIC"/>
    <property type="match status" value="1"/>
</dbReference>
<dbReference type="GO" id="GO:0043531">
    <property type="term" value="F:ADP binding"/>
    <property type="evidence" value="ECO:0007669"/>
    <property type="project" value="UniProtKB-UniRule"/>
</dbReference>
<dbReference type="AlphaFoldDB" id="A0A9E8FKG1"/>
<comment type="similarity">
    <text evidence="1">Belongs to the pyruvate, phosphate/water dikinase regulatory protein family. PSRP subfamily.</text>
</comment>
<feature type="binding site" evidence="1">
    <location>
        <begin position="152"/>
        <end position="159"/>
    </location>
    <ligand>
        <name>ADP</name>
        <dbReference type="ChEBI" id="CHEBI:456216"/>
    </ligand>
</feature>
<dbReference type="InterPro" id="IPR026530">
    <property type="entry name" value="PSRP"/>
</dbReference>
<dbReference type="EC" id="2.7.11.33" evidence="1"/>
<accession>A0A9E8FKG1</accession>
<reference evidence="2 3" key="1">
    <citation type="submission" date="2019-11" db="EMBL/GenBank/DDBJ databases">
        <title>Venatorbacter sp. nov. a predator of Campylobacter and other Gram-negative bacteria.</title>
        <authorList>
            <person name="Saeedi A."/>
            <person name="Cummings N.J."/>
            <person name="Connerton I.F."/>
            <person name="Connerton P.L."/>
        </authorList>
    </citation>
    <scope>NUCLEOTIDE SEQUENCE [LARGE SCALE GENOMIC DNA]</scope>
    <source>
        <strain evidence="2">XL5</strain>
    </source>
</reference>
<keyword evidence="3" id="KW-1185">Reference proteome</keyword>
<sequence>MKRTAFFISDGTGITAETLGNSLLAQFESIEFERITLPYVDSVEKAEKAVEKINRIAAETGQAAIIFDTIVDKNIRKVIDASNALNIDIFAAFLAPLESELQVESSYTVGKSHSPTTSPNYLARIDAVNFALDNDDGARTRHYNDADIILIGVSRCGKTPTSLYMAMQFGIKTANYPITEEDMAELKLPAALQPYRHKLFGLTIDPERLAAIRTERRANSRYASLKQCYHEVDEVEEMYQRENIPFLSTTNKSIEEISTRIMAETGLQRRLQS</sequence>
<dbReference type="Pfam" id="PF03618">
    <property type="entry name" value="Kinase-PPPase"/>
    <property type="match status" value="1"/>
</dbReference>
<gene>
    <name evidence="2" type="primary">ppsR</name>
    <name evidence="2" type="ORF">GJQ55_06525</name>
</gene>
<name>A0A9E8FKG1_9GAMM</name>
<evidence type="ECO:0000313" key="2">
    <source>
        <dbReference type="EMBL" id="QQD24148.1"/>
    </source>
</evidence>
<dbReference type="GO" id="GO:0016776">
    <property type="term" value="F:phosphotransferase activity, phosphate group as acceptor"/>
    <property type="evidence" value="ECO:0007669"/>
    <property type="project" value="UniProtKB-UniRule"/>
</dbReference>
<keyword evidence="1" id="KW-0808">Transferase</keyword>
<keyword evidence="1" id="KW-0418">Kinase</keyword>
<proteinExistence type="inferred from homology"/>
<dbReference type="GO" id="GO:0005524">
    <property type="term" value="F:ATP binding"/>
    <property type="evidence" value="ECO:0007669"/>
    <property type="project" value="InterPro"/>
</dbReference>
<dbReference type="Proteomes" id="UP000596074">
    <property type="component" value="Chromosome"/>
</dbReference>
<organism evidence="2 3">
    <name type="scientific">Venatoribacter cucullus</name>
    <dbReference type="NCBI Taxonomy" id="2661630"/>
    <lineage>
        <taxon>Bacteria</taxon>
        <taxon>Pseudomonadati</taxon>
        <taxon>Pseudomonadota</taxon>
        <taxon>Gammaproteobacteria</taxon>
        <taxon>Oceanospirillales</taxon>
        <taxon>Oceanospirillaceae</taxon>
        <taxon>Venatoribacter</taxon>
    </lineage>
</organism>
<dbReference type="RefSeq" id="WP_228346706.1">
    <property type="nucleotide sequence ID" value="NZ_CP045550.1"/>
</dbReference>
<dbReference type="PANTHER" id="PTHR31756">
    <property type="entry name" value="PYRUVATE, PHOSPHATE DIKINASE REGULATORY PROTEIN 1, CHLOROPLASTIC"/>
    <property type="match status" value="1"/>
</dbReference>
<dbReference type="NCBIfam" id="NF003742">
    <property type="entry name" value="PRK05339.1"/>
    <property type="match status" value="1"/>
</dbReference>
<protein>
    <recommendedName>
        <fullName evidence="1">Putative phosphoenolpyruvate synthase regulatory protein</fullName>
        <shortName evidence="1">PEP synthase regulatory protein</shortName>
        <shortName evidence="1">PSRP</shortName>
        <ecNumber evidence="1">2.7.11.33</ecNumber>
        <ecNumber evidence="1">2.7.4.28</ecNumber>
    </recommendedName>
    <alternativeName>
        <fullName evidence="1">Pyruvate, water dikinase regulatory protein</fullName>
    </alternativeName>
</protein>
<evidence type="ECO:0000313" key="3">
    <source>
        <dbReference type="Proteomes" id="UP000596074"/>
    </source>
</evidence>
<comment type="catalytic activity">
    <reaction evidence="1">
        <text>[pyruvate, water dikinase]-phosphate + phosphate + H(+) = [pyruvate, water dikinase] + diphosphate</text>
        <dbReference type="Rhea" id="RHEA:48580"/>
        <dbReference type="Rhea" id="RHEA-COMP:11425"/>
        <dbReference type="Rhea" id="RHEA-COMP:11426"/>
        <dbReference type="ChEBI" id="CHEBI:15378"/>
        <dbReference type="ChEBI" id="CHEBI:33019"/>
        <dbReference type="ChEBI" id="CHEBI:43176"/>
        <dbReference type="ChEBI" id="CHEBI:43474"/>
        <dbReference type="ChEBI" id="CHEBI:68546"/>
        <dbReference type="EC" id="2.7.4.28"/>
    </reaction>
</comment>
<comment type="catalytic activity">
    <reaction evidence="1">
        <text>[pyruvate, water dikinase] + ADP = [pyruvate, water dikinase]-phosphate + AMP + H(+)</text>
        <dbReference type="Rhea" id="RHEA:46020"/>
        <dbReference type="Rhea" id="RHEA-COMP:11425"/>
        <dbReference type="Rhea" id="RHEA-COMP:11426"/>
        <dbReference type="ChEBI" id="CHEBI:15378"/>
        <dbReference type="ChEBI" id="CHEBI:43176"/>
        <dbReference type="ChEBI" id="CHEBI:68546"/>
        <dbReference type="ChEBI" id="CHEBI:456215"/>
        <dbReference type="ChEBI" id="CHEBI:456216"/>
        <dbReference type="EC" id="2.7.11.33"/>
    </reaction>
</comment>
<keyword evidence="2" id="KW-0670">Pyruvate</keyword>
<dbReference type="KEGG" id="vcw:GJQ55_06525"/>
<dbReference type="HAMAP" id="MF_01062">
    <property type="entry name" value="PSRP"/>
    <property type="match status" value="1"/>
</dbReference>
<dbReference type="GO" id="GO:0004674">
    <property type="term" value="F:protein serine/threonine kinase activity"/>
    <property type="evidence" value="ECO:0007669"/>
    <property type="project" value="UniProtKB-UniRule"/>
</dbReference>
<dbReference type="InterPro" id="IPR005177">
    <property type="entry name" value="Kinase-pyrophosphorylase"/>
</dbReference>
<evidence type="ECO:0000256" key="1">
    <source>
        <dbReference type="HAMAP-Rule" id="MF_01062"/>
    </source>
</evidence>
<dbReference type="EC" id="2.7.4.28" evidence="1"/>